<proteinExistence type="inferred from homology"/>
<evidence type="ECO:0000313" key="9">
    <source>
        <dbReference type="EMBL" id="GAA4986284.1"/>
    </source>
</evidence>
<dbReference type="HAMAP" id="MF_01255">
    <property type="entry name" value="Ectoine_synth"/>
    <property type="match status" value="1"/>
</dbReference>
<organism evidence="9 10">
    <name type="scientific">Yinghuangia aomiensis</name>
    <dbReference type="NCBI Taxonomy" id="676205"/>
    <lineage>
        <taxon>Bacteria</taxon>
        <taxon>Bacillati</taxon>
        <taxon>Actinomycetota</taxon>
        <taxon>Actinomycetes</taxon>
        <taxon>Kitasatosporales</taxon>
        <taxon>Streptomycetaceae</taxon>
        <taxon>Yinghuangia</taxon>
    </lineage>
</organism>
<evidence type="ECO:0000256" key="5">
    <source>
        <dbReference type="ARBA" id="ARBA00023239"/>
    </source>
</evidence>
<protein>
    <recommendedName>
        <fullName evidence="4 8">L-ectoine synthase</fullName>
        <ecNumber evidence="3 8">4.2.1.108</ecNumber>
    </recommendedName>
    <alternativeName>
        <fullName evidence="6 8">N-acetyldiaminobutyrate dehydratase</fullName>
    </alternativeName>
</protein>
<evidence type="ECO:0000256" key="3">
    <source>
        <dbReference type="ARBA" id="ARBA00013192"/>
    </source>
</evidence>
<evidence type="ECO:0000256" key="8">
    <source>
        <dbReference type="HAMAP-Rule" id="MF_01255"/>
    </source>
</evidence>
<dbReference type="InterPro" id="IPR010462">
    <property type="entry name" value="Ectoine_synth"/>
</dbReference>
<dbReference type="NCBIfam" id="NF009806">
    <property type="entry name" value="PRK13290.1"/>
    <property type="match status" value="1"/>
</dbReference>
<dbReference type="EMBL" id="BAABHS010000031">
    <property type="protein sequence ID" value="GAA4986284.1"/>
    <property type="molecule type" value="Genomic_DNA"/>
</dbReference>
<evidence type="ECO:0000256" key="4">
    <source>
        <dbReference type="ARBA" id="ARBA00019707"/>
    </source>
</evidence>
<sequence length="143" mass="16097">MIVLSIDDLDGTDRDVKAATWRSRRMILARERVGFSLHETVMYAGTETSMWYANHIEAVYCVQGHGELTDEETGQRYRIGPGDLYVLNGHERHTMRPASDMRFVCVFNPPVTGREVHDKDGVYPLVKEIDEIGEAAGIEGVEA</sequence>
<keyword evidence="5 8" id="KW-0456">Lyase</keyword>
<reference evidence="10" key="1">
    <citation type="journal article" date="2019" name="Int. J. Syst. Evol. Microbiol.">
        <title>The Global Catalogue of Microorganisms (GCM) 10K type strain sequencing project: providing services to taxonomists for standard genome sequencing and annotation.</title>
        <authorList>
            <consortium name="The Broad Institute Genomics Platform"/>
            <consortium name="The Broad Institute Genome Sequencing Center for Infectious Disease"/>
            <person name="Wu L."/>
            <person name="Ma J."/>
        </authorList>
    </citation>
    <scope>NUCLEOTIDE SEQUENCE [LARGE SCALE GENOMIC DNA]</scope>
    <source>
        <strain evidence="10">JCM 17986</strain>
    </source>
</reference>
<dbReference type="Proteomes" id="UP001500466">
    <property type="component" value="Unassembled WGS sequence"/>
</dbReference>
<evidence type="ECO:0000256" key="6">
    <source>
        <dbReference type="ARBA" id="ARBA00033271"/>
    </source>
</evidence>
<keyword evidence="10" id="KW-1185">Reference proteome</keyword>
<accession>A0ABP9I333</accession>
<dbReference type="CDD" id="cd06978">
    <property type="entry name" value="cupin_EctC"/>
    <property type="match status" value="1"/>
</dbReference>
<comment type="caution">
    <text evidence="9">The sequence shown here is derived from an EMBL/GenBank/DDBJ whole genome shotgun (WGS) entry which is preliminary data.</text>
</comment>
<dbReference type="EC" id="4.2.1.108" evidence="3 8"/>
<dbReference type="PANTHER" id="PTHR39289:SF1">
    <property type="entry name" value="L-ECTOINE SYNTHASE"/>
    <property type="match status" value="1"/>
</dbReference>
<dbReference type="InterPro" id="IPR014710">
    <property type="entry name" value="RmlC-like_jellyroll"/>
</dbReference>
<dbReference type="PANTHER" id="PTHR39289">
    <property type="match status" value="1"/>
</dbReference>
<comment type="similarity">
    <text evidence="2 8">Belongs to the ectoine synthase family.</text>
</comment>
<dbReference type="Pfam" id="PF06339">
    <property type="entry name" value="Ectoine_synth"/>
    <property type="match status" value="1"/>
</dbReference>
<comment type="pathway">
    <text evidence="1 8">Amine and polyamine biosynthesis; ectoine biosynthesis; L-ectoine from L-aspartate 4-semialdehyde: step 3/3.</text>
</comment>
<dbReference type="RefSeq" id="WP_345679450.1">
    <property type="nucleotide sequence ID" value="NZ_BAABHS010000031.1"/>
</dbReference>
<dbReference type="InterPro" id="IPR011051">
    <property type="entry name" value="RmlC_Cupin_sf"/>
</dbReference>
<name>A0ABP9I333_9ACTN</name>
<dbReference type="SUPFAM" id="SSF51182">
    <property type="entry name" value="RmlC-like cupins"/>
    <property type="match status" value="1"/>
</dbReference>
<comment type="function">
    <text evidence="8">Catalyzes the circularization of gamma-N-acetyl-alpha,gamma-diaminobutyric acid (ADABA) to ectoine (1,4,5,6-tetrahydro-2-methyl-4-pyrimidine carboxylic acid), which is an excellent osmoprotectant.</text>
</comment>
<evidence type="ECO:0000256" key="7">
    <source>
        <dbReference type="ARBA" id="ARBA00048714"/>
    </source>
</evidence>
<evidence type="ECO:0000313" key="10">
    <source>
        <dbReference type="Proteomes" id="UP001500466"/>
    </source>
</evidence>
<gene>
    <name evidence="8" type="primary">ectC</name>
    <name evidence="9" type="ORF">GCM10023205_66060</name>
</gene>
<dbReference type="Gene3D" id="2.60.120.10">
    <property type="entry name" value="Jelly Rolls"/>
    <property type="match status" value="1"/>
</dbReference>
<evidence type="ECO:0000256" key="2">
    <source>
        <dbReference type="ARBA" id="ARBA00009637"/>
    </source>
</evidence>
<evidence type="ECO:0000256" key="1">
    <source>
        <dbReference type="ARBA" id="ARBA00005181"/>
    </source>
</evidence>
<comment type="catalytic activity">
    <reaction evidence="7 8">
        <text>(2S)-4-acetamido-2-aminobutanoate = L-ectoine + H2O</text>
        <dbReference type="Rhea" id="RHEA:17281"/>
        <dbReference type="ChEBI" id="CHEBI:15377"/>
        <dbReference type="ChEBI" id="CHEBI:58515"/>
        <dbReference type="ChEBI" id="CHEBI:58929"/>
        <dbReference type="EC" id="4.2.1.108"/>
    </reaction>
</comment>